<dbReference type="SUPFAM" id="SSF53756">
    <property type="entry name" value="UDP-Glycosyltransferase/glycogen phosphorylase"/>
    <property type="match status" value="1"/>
</dbReference>
<reference evidence="2 3" key="1">
    <citation type="journal article" date="2011" name="J. Bacteriol.">
        <title>Complete Genome Sequence of the Aerobic Marine Methanotroph Methylomonas methanica MC09.</title>
        <authorList>
            <person name="Boden R."/>
            <person name="Cunliffe M."/>
            <person name="Scanlan J."/>
            <person name="Moussard H."/>
            <person name="Kits K.D."/>
            <person name="Klotz M.G."/>
            <person name="Jetten M.S."/>
            <person name="Vuilleumier S."/>
            <person name="Han J."/>
            <person name="Peters L."/>
            <person name="Mikhailova N."/>
            <person name="Teshima H."/>
            <person name="Tapia R."/>
            <person name="Kyrpides N."/>
            <person name="Ivanova N."/>
            <person name="Pagani I."/>
            <person name="Cheng J.F."/>
            <person name="Goodwin L."/>
            <person name="Han C."/>
            <person name="Hauser L."/>
            <person name="Land M.L."/>
            <person name="Lapidus A."/>
            <person name="Lucas S."/>
            <person name="Pitluck S."/>
            <person name="Woyke T."/>
            <person name="Stein L."/>
            <person name="Murrell J.C."/>
        </authorList>
    </citation>
    <scope>NUCLEOTIDE SEQUENCE [LARGE SCALE GENOMIC DNA]</scope>
    <source>
        <strain evidence="2 3">MC09</strain>
    </source>
</reference>
<gene>
    <name evidence="2" type="ordered locus">Metme_1218</name>
</gene>
<reference evidence="3" key="3">
    <citation type="submission" date="2011-05" db="EMBL/GenBank/DDBJ databases">
        <title>Complete sequence of Methylomonas methanica MC09.</title>
        <authorList>
            <consortium name="US DOE Joint Genome Institute"/>
            <person name="Lucas S."/>
            <person name="Han J."/>
            <person name="Lapidus A."/>
            <person name="Cheng J.-F."/>
            <person name="Goodwin L."/>
            <person name="Pitluck S."/>
            <person name="Peters L."/>
            <person name="Mikhailova N."/>
            <person name="Teshima H."/>
            <person name="Han C."/>
            <person name="Tapia R."/>
            <person name="Land M."/>
            <person name="Hauser L."/>
            <person name="Kyrpides N."/>
            <person name="Ivanova N."/>
            <person name="Pagani I."/>
            <person name="Stein L."/>
            <person name="Woyke T."/>
        </authorList>
    </citation>
    <scope>NUCLEOTIDE SEQUENCE [LARGE SCALE GENOMIC DNA]</scope>
    <source>
        <strain evidence="3">MC09</strain>
    </source>
</reference>
<sequence>MKNLLLIAYHFPPVRVSSGIQRTLKFARYLLDDGWKAQILTVNARVYERVSNDQLGEIPEEVVVTRAFALDTAKHLSVKGRYLAWMALPDRWVTWCIGGIFSGLKMIYRFRPKVILSTYPIATAHLIGLILHRITGIPWVADFRDSMTEDDYPTDPTQWKVYRWIEKQTVTHCTRAVFTTPGAVSMYAERYPHIPEARWALIPNGYDEENFVRAEQSDQLDQALSEKHKQIVLLHSGILYPSERDPTEFFKALSKLKATGKIDRNKIKVILRATGHDQLHRQSIRQFDLEDIVFLEPSVAYEKALAEMLVVDGLVIFQASNCNHQIPAKIYEYLRARRPILALTDPDGDTAKVLLDAGLASCIAPLDDEAAIAELISNFIDNVDVRSSAVASDAVINSHSRRARTKLLAQLLDEVS</sequence>
<dbReference type="Proteomes" id="UP000008888">
    <property type="component" value="Chromosome"/>
</dbReference>
<dbReference type="HOGENOM" id="CLU_032377_0_0_6"/>
<dbReference type="STRING" id="857087.Metme_1218"/>
<dbReference type="Gene3D" id="3.40.50.2000">
    <property type="entry name" value="Glycogen Phosphorylase B"/>
    <property type="match status" value="1"/>
</dbReference>
<dbReference type="eggNOG" id="COG0438">
    <property type="taxonomic scope" value="Bacteria"/>
</dbReference>
<dbReference type="RefSeq" id="WP_013817911.1">
    <property type="nucleotide sequence ID" value="NC_015572.1"/>
</dbReference>
<name>F9ZWH7_METMM</name>
<protein>
    <recommendedName>
        <fullName evidence="1">Glycosyltransferase subfamily 4-like N-terminal domain-containing protein</fullName>
    </recommendedName>
</protein>
<keyword evidence="3" id="KW-1185">Reference proteome</keyword>
<dbReference type="Pfam" id="PF13579">
    <property type="entry name" value="Glyco_trans_4_4"/>
    <property type="match status" value="1"/>
</dbReference>
<organism evidence="2 3">
    <name type="scientific">Methylomonas methanica (strain DSM 25384 / MC09)</name>
    <dbReference type="NCBI Taxonomy" id="857087"/>
    <lineage>
        <taxon>Bacteria</taxon>
        <taxon>Pseudomonadati</taxon>
        <taxon>Pseudomonadota</taxon>
        <taxon>Gammaproteobacteria</taxon>
        <taxon>Methylococcales</taxon>
        <taxon>Methylococcaceae</taxon>
        <taxon>Methylomonas</taxon>
    </lineage>
</organism>
<evidence type="ECO:0000313" key="2">
    <source>
        <dbReference type="EMBL" id="AEF99646.1"/>
    </source>
</evidence>
<dbReference type="KEGG" id="mmt:Metme_1218"/>
<reference key="2">
    <citation type="submission" date="2011-05" db="EMBL/GenBank/DDBJ databases">
        <title>Complete genome sequence of the aerobic marine methanotroph Methylomonas methanica MC09.</title>
        <authorList>
            <person name="Boden R."/>
            <person name="Cunliffe M."/>
            <person name="Scanlan J."/>
            <person name="Moussard H."/>
            <person name="Kits K.D."/>
            <person name="Klotz M."/>
            <person name="Jetten M."/>
            <person name="Vuilleumier S."/>
            <person name="Han J."/>
            <person name="Peters L."/>
            <person name="Mikhailova N."/>
            <person name="Teshima H."/>
            <person name="Tapia R."/>
            <person name="Kyrpides N."/>
            <person name="Ivanova N."/>
            <person name="Pagani I."/>
            <person name="Cheng J.-F."/>
            <person name="Goodwin L."/>
            <person name="Han C."/>
            <person name="Hauser L."/>
            <person name="Land M."/>
            <person name="Lapidus A."/>
            <person name="Lucas S."/>
            <person name="Pitluck S."/>
            <person name="Woyke T."/>
            <person name="Stein L.Y."/>
            <person name="Murrell C."/>
        </authorList>
    </citation>
    <scope>NUCLEOTIDE SEQUENCE</scope>
    <source>
        <strain>MC09</strain>
    </source>
</reference>
<dbReference type="OrthoDB" id="9794575at2"/>
<evidence type="ECO:0000259" key="1">
    <source>
        <dbReference type="Pfam" id="PF13579"/>
    </source>
</evidence>
<proteinExistence type="predicted"/>
<accession>F9ZWH7</accession>
<evidence type="ECO:0000313" key="3">
    <source>
        <dbReference type="Proteomes" id="UP000008888"/>
    </source>
</evidence>
<dbReference type="EMBL" id="CP002738">
    <property type="protein sequence ID" value="AEF99646.1"/>
    <property type="molecule type" value="Genomic_DNA"/>
</dbReference>
<dbReference type="InterPro" id="IPR028098">
    <property type="entry name" value="Glyco_trans_4-like_N"/>
</dbReference>
<dbReference type="AlphaFoldDB" id="F9ZWH7"/>
<dbReference type="GO" id="GO:0016757">
    <property type="term" value="F:glycosyltransferase activity"/>
    <property type="evidence" value="ECO:0007669"/>
    <property type="project" value="UniProtKB-ARBA"/>
</dbReference>
<feature type="domain" description="Glycosyltransferase subfamily 4-like N-terminal" evidence="1">
    <location>
        <begin position="22"/>
        <end position="205"/>
    </location>
</feature>